<keyword evidence="3" id="KW-1185">Reference proteome</keyword>
<gene>
    <name evidence="2" type="ORF">DY000_02007947</name>
</gene>
<comment type="caution">
    <text evidence="2">The sequence shown here is derived from an EMBL/GenBank/DDBJ whole genome shotgun (WGS) entry which is preliminary data.</text>
</comment>
<accession>A0ABQ7C027</accession>
<sequence length="179" mass="19608">MLQLVTAAVMIPLSFTTSSLLESHYNRFSHPVVKICFSDSNNHATFSAAKTIVEQRQAAATIMSSCFEGWPSATSLPKAVQAEQATNNLLGTHDLNTRLRVGNSLTRVYKNSPLARHEFTETLLLLGTSSQYTRLCLSVSPVNSSFAKHEFKANSPFTRHKFKGLDQGSHISGVNCPPP</sequence>
<dbReference type="Proteomes" id="UP000266723">
    <property type="component" value="Unassembled WGS sequence"/>
</dbReference>
<keyword evidence="1" id="KW-0732">Signal</keyword>
<organism evidence="2 3">
    <name type="scientific">Brassica cretica</name>
    <name type="common">Mustard</name>
    <dbReference type="NCBI Taxonomy" id="69181"/>
    <lineage>
        <taxon>Eukaryota</taxon>
        <taxon>Viridiplantae</taxon>
        <taxon>Streptophyta</taxon>
        <taxon>Embryophyta</taxon>
        <taxon>Tracheophyta</taxon>
        <taxon>Spermatophyta</taxon>
        <taxon>Magnoliopsida</taxon>
        <taxon>eudicotyledons</taxon>
        <taxon>Gunneridae</taxon>
        <taxon>Pentapetalae</taxon>
        <taxon>rosids</taxon>
        <taxon>malvids</taxon>
        <taxon>Brassicales</taxon>
        <taxon>Brassicaceae</taxon>
        <taxon>Brassiceae</taxon>
        <taxon>Brassica</taxon>
    </lineage>
</organism>
<evidence type="ECO:0000256" key="1">
    <source>
        <dbReference type="SAM" id="SignalP"/>
    </source>
</evidence>
<evidence type="ECO:0000313" key="2">
    <source>
        <dbReference type="EMBL" id="KAF3544958.1"/>
    </source>
</evidence>
<feature type="chain" id="PRO_5046496247" description="Pectinesterase inhibitor domain-containing protein" evidence="1">
    <location>
        <begin position="17"/>
        <end position="179"/>
    </location>
</feature>
<dbReference type="EMBL" id="QGKV02000832">
    <property type="protein sequence ID" value="KAF3544958.1"/>
    <property type="molecule type" value="Genomic_DNA"/>
</dbReference>
<reference evidence="2 3" key="1">
    <citation type="journal article" date="2020" name="BMC Genomics">
        <title>Intraspecific diversification of the crop wild relative Brassica cretica Lam. using demographic model selection.</title>
        <authorList>
            <person name="Kioukis A."/>
            <person name="Michalopoulou V.A."/>
            <person name="Briers L."/>
            <person name="Pirintsos S."/>
            <person name="Studholme D.J."/>
            <person name="Pavlidis P."/>
            <person name="Sarris P.F."/>
        </authorList>
    </citation>
    <scope>NUCLEOTIDE SEQUENCE [LARGE SCALE GENOMIC DNA]</scope>
    <source>
        <strain evidence="3">cv. PFS-1207/04</strain>
    </source>
</reference>
<feature type="signal peptide" evidence="1">
    <location>
        <begin position="1"/>
        <end position="16"/>
    </location>
</feature>
<evidence type="ECO:0008006" key="4">
    <source>
        <dbReference type="Google" id="ProtNLM"/>
    </source>
</evidence>
<name>A0ABQ7C027_BRACR</name>
<proteinExistence type="predicted"/>
<protein>
    <recommendedName>
        <fullName evidence="4">Pectinesterase inhibitor domain-containing protein</fullName>
    </recommendedName>
</protein>
<evidence type="ECO:0000313" key="3">
    <source>
        <dbReference type="Proteomes" id="UP000266723"/>
    </source>
</evidence>